<evidence type="ECO:0000256" key="5">
    <source>
        <dbReference type="ARBA" id="ARBA00022755"/>
    </source>
</evidence>
<feature type="domain" description="Tetrahydrofolate dehydrogenase/cyclohydrolase catalytic" evidence="13">
    <location>
        <begin position="5"/>
        <end position="119"/>
    </location>
</feature>
<evidence type="ECO:0000256" key="3">
    <source>
        <dbReference type="ARBA" id="ARBA00022563"/>
    </source>
</evidence>
<keyword evidence="8 12" id="KW-0560">Oxidoreductase</keyword>
<dbReference type="HAMAP" id="MF_01576">
    <property type="entry name" value="THF_DHG_CYH"/>
    <property type="match status" value="1"/>
</dbReference>
<keyword evidence="7 12" id="KW-0521">NADP</keyword>
<organism evidence="15 17">
    <name type="scientific">Archangium gephyra</name>
    <dbReference type="NCBI Taxonomy" id="48"/>
    <lineage>
        <taxon>Bacteria</taxon>
        <taxon>Pseudomonadati</taxon>
        <taxon>Myxococcota</taxon>
        <taxon>Myxococcia</taxon>
        <taxon>Myxococcales</taxon>
        <taxon>Cystobacterineae</taxon>
        <taxon>Archangiaceae</taxon>
        <taxon>Archangium</taxon>
    </lineage>
</organism>
<sequence>MARIIDGTEISRVMREELAKQVAELRDSGVTPGLSVVLVGNNPASQAYVASKTRACEALGMKGQTLNLPEDVSKEELFAVIDRLNADPAVHGILVQLPLPAHLPYKAVLEHLHPDKDVDGFHPVNAGLAFVGDPRAFVPCTPAGIMEMLRRESIPTRGKHVVIVGRSLIVSKPLASLLMAPGPDATVTLTHRHTSDLASYTRQADILIVAVGKQNLITADMVKPGVVVIDVGQNRVPDESSPRGYRMVGDVDFDAIRLKAEAITPVPGGVGPMTITMLLANTLQAARQARQARDLPGSPR</sequence>
<keyword evidence="6 12" id="KW-0378">Hydrolase</keyword>
<reference evidence="15 17" key="1">
    <citation type="submission" date="2015-05" db="EMBL/GenBank/DDBJ databases">
        <title>Genome assembly of Archangium gephyra DSM 2261.</title>
        <authorList>
            <person name="Sharma G."/>
            <person name="Subramanian S."/>
        </authorList>
    </citation>
    <scope>NUCLEOTIDE SEQUENCE [LARGE SCALE GENOMIC DNA]</scope>
    <source>
        <strain evidence="15 17">DSM 2261</strain>
    </source>
</reference>
<dbReference type="EC" id="1.5.1.5" evidence="12"/>
<evidence type="ECO:0000256" key="10">
    <source>
        <dbReference type="ARBA" id="ARBA00023167"/>
    </source>
</evidence>
<dbReference type="InterPro" id="IPR020631">
    <property type="entry name" value="THF_DH/CycHdrlase_NAD-bd_dom"/>
</dbReference>
<dbReference type="Pfam" id="PF00763">
    <property type="entry name" value="THF_DHG_CYH"/>
    <property type="match status" value="1"/>
</dbReference>
<comment type="function">
    <text evidence="12">Catalyzes the oxidation of 5,10-methylenetetrahydrofolate to 5,10-methenyltetrahydrofolate and then the hydrolysis of 5,10-methenyltetrahydrofolate to 10-formyltetrahydrofolate.</text>
</comment>
<keyword evidence="5 12" id="KW-0658">Purine biosynthesis</keyword>
<keyword evidence="3 12" id="KW-0554">One-carbon metabolism</keyword>
<evidence type="ECO:0000256" key="4">
    <source>
        <dbReference type="ARBA" id="ARBA00022605"/>
    </source>
</evidence>
<dbReference type="Proteomes" id="UP000256345">
    <property type="component" value="Unassembled WGS sequence"/>
</dbReference>
<keyword evidence="9 12" id="KW-0368">Histidine biosynthesis</keyword>
<reference evidence="16 18" key="2">
    <citation type="submission" date="2018-08" db="EMBL/GenBank/DDBJ databases">
        <title>Genomic Encyclopedia of Archaeal and Bacterial Type Strains, Phase II (KMG-II): from individual species to whole genera.</title>
        <authorList>
            <person name="Goeker M."/>
        </authorList>
    </citation>
    <scope>NUCLEOTIDE SEQUENCE [LARGE SCALE GENOMIC DNA]</scope>
    <source>
        <strain evidence="16 18">DSM 2261</strain>
    </source>
</reference>
<dbReference type="EC" id="3.5.4.9" evidence="12"/>
<gene>
    <name evidence="12" type="primary">folD</name>
    <name evidence="15" type="ORF">AA314_04126</name>
    <name evidence="16" type="ORF">ATI61_108112</name>
</gene>
<evidence type="ECO:0000313" key="15">
    <source>
        <dbReference type="EMBL" id="AKJ02500.1"/>
    </source>
</evidence>
<comment type="pathway">
    <text evidence="1 12">One-carbon metabolism; tetrahydrofolate interconversion.</text>
</comment>
<dbReference type="Proteomes" id="UP000035579">
    <property type="component" value="Chromosome"/>
</dbReference>
<dbReference type="Gene3D" id="3.40.50.720">
    <property type="entry name" value="NAD(P)-binding Rossmann-like Domain"/>
    <property type="match status" value="1"/>
</dbReference>
<keyword evidence="4 12" id="KW-0028">Amino-acid biosynthesis</keyword>
<dbReference type="GO" id="GO:0004477">
    <property type="term" value="F:methenyltetrahydrofolate cyclohydrolase activity"/>
    <property type="evidence" value="ECO:0007669"/>
    <property type="project" value="UniProtKB-UniRule"/>
</dbReference>
<comment type="catalytic activity">
    <reaction evidence="12">
        <text>(6R)-5,10-methenyltetrahydrofolate + H2O = (6R)-10-formyltetrahydrofolate + H(+)</text>
        <dbReference type="Rhea" id="RHEA:23700"/>
        <dbReference type="ChEBI" id="CHEBI:15377"/>
        <dbReference type="ChEBI" id="CHEBI:15378"/>
        <dbReference type="ChEBI" id="CHEBI:57455"/>
        <dbReference type="ChEBI" id="CHEBI:195366"/>
        <dbReference type="EC" id="3.5.4.9"/>
    </reaction>
</comment>
<dbReference type="SUPFAM" id="SSF51735">
    <property type="entry name" value="NAD(P)-binding Rossmann-fold domains"/>
    <property type="match status" value="1"/>
</dbReference>
<dbReference type="PRINTS" id="PR00085">
    <property type="entry name" value="THFDHDRGNASE"/>
</dbReference>
<dbReference type="EMBL" id="CP011509">
    <property type="protein sequence ID" value="AKJ02500.1"/>
    <property type="molecule type" value="Genomic_DNA"/>
</dbReference>
<dbReference type="KEGG" id="age:AA314_04126"/>
<dbReference type="InterPro" id="IPR020867">
    <property type="entry name" value="THF_DH/CycHdrlase_CS"/>
</dbReference>
<evidence type="ECO:0000259" key="14">
    <source>
        <dbReference type="Pfam" id="PF02882"/>
    </source>
</evidence>
<dbReference type="FunFam" id="3.40.50.720:FF:000189">
    <property type="entry name" value="Bifunctional protein FolD"/>
    <property type="match status" value="1"/>
</dbReference>
<accession>A0AAC8Q7J4</accession>
<evidence type="ECO:0000256" key="8">
    <source>
        <dbReference type="ARBA" id="ARBA00023002"/>
    </source>
</evidence>
<keyword evidence="11 12" id="KW-0511">Multifunctional enzyme</keyword>
<comment type="catalytic activity">
    <reaction evidence="12">
        <text>(6R)-5,10-methylene-5,6,7,8-tetrahydrofolate + NADP(+) = (6R)-5,10-methenyltetrahydrofolate + NADPH</text>
        <dbReference type="Rhea" id="RHEA:22812"/>
        <dbReference type="ChEBI" id="CHEBI:15636"/>
        <dbReference type="ChEBI" id="CHEBI:57455"/>
        <dbReference type="ChEBI" id="CHEBI:57783"/>
        <dbReference type="ChEBI" id="CHEBI:58349"/>
        <dbReference type="EC" id="1.5.1.5"/>
    </reaction>
</comment>
<proteinExistence type="inferred from homology"/>
<evidence type="ECO:0000313" key="18">
    <source>
        <dbReference type="Proteomes" id="UP000256345"/>
    </source>
</evidence>
<keyword evidence="10 12" id="KW-0486">Methionine biosynthesis</keyword>
<comment type="subunit">
    <text evidence="2 12">Homodimer.</text>
</comment>
<dbReference type="InterPro" id="IPR000672">
    <property type="entry name" value="THF_DH/CycHdrlase"/>
</dbReference>
<feature type="domain" description="Tetrahydrofolate dehydrogenase/cyclohydrolase NAD(P)-binding" evidence="14">
    <location>
        <begin position="139"/>
        <end position="289"/>
    </location>
</feature>
<dbReference type="GO" id="GO:0004488">
    <property type="term" value="F:methylenetetrahydrofolate dehydrogenase (NADP+) activity"/>
    <property type="evidence" value="ECO:0007669"/>
    <property type="project" value="UniProtKB-UniRule"/>
</dbReference>
<evidence type="ECO:0000259" key="13">
    <source>
        <dbReference type="Pfam" id="PF00763"/>
    </source>
</evidence>
<evidence type="ECO:0000256" key="7">
    <source>
        <dbReference type="ARBA" id="ARBA00022857"/>
    </source>
</evidence>
<dbReference type="InterPro" id="IPR046346">
    <property type="entry name" value="Aminoacid_DH-like_N_sf"/>
</dbReference>
<evidence type="ECO:0000256" key="2">
    <source>
        <dbReference type="ARBA" id="ARBA00011738"/>
    </source>
</evidence>
<name>A0AAC8Q7J4_9BACT</name>
<evidence type="ECO:0000256" key="9">
    <source>
        <dbReference type="ARBA" id="ARBA00023102"/>
    </source>
</evidence>
<dbReference type="GO" id="GO:0000105">
    <property type="term" value="P:L-histidine biosynthetic process"/>
    <property type="evidence" value="ECO:0007669"/>
    <property type="project" value="UniProtKB-KW"/>
</dbReference>
<evidence type="ECO:0000313" key="16">
    <source>
        <dbReference type="EMBL" id="REG28579.1"/>
    </source>
</evidence>
<dbReference type="InterPro" id="IPR020630">
    <property type="entry name" value="THF_DH/CycHdrlase_cat_dom"/>
</dbReference>
<comment type="similarity">
    <text evidence="12">Belongs to the tetrahydrofolate dehydrogenase/cyclohydrolase family.</text>
</comment>
<dbReference type="AlphaFoldDB" id="A0AAC8Q7J4"/>
<keyword evidence="18" id="KW-1185">Reference proteome</keyword>
<dbReference type="PANTHER" id="PTHR48099">
    <property type="entry name" value="C-1-TETRAHYDROFOLATE SYNTHASE, CYTOPLASMIC-RELATED"/>
    <property type="match status" value="1"/>
</dbReference>
<feature type="binding site" evidence="12">
    <location>
        <begin position="165"/>
        <end position="167"/>
    </location>
    <ligand>
        <name>NADP(+)</name>
        <dbReference type="ChEBI" id="CHEBI:58349"/>
    </ligand>
</feature>
<dbReference type="InterPro" id="IPR036291">
    <property type="entry name" value="NAD(P)-bd_dom_sf"/>
</dbReference>
<dbReference type="Gene3D" id="3.40.50.10860">
    <property type="entry name" value="Leucine Dehydrogenase, chain A, domain 1"/>
    <property type="match status" value="1"/>
</dbReference>
<evidence type="ECO:0000256" key="6">
    <source>
        <dbReference type="ARBA" id="ARBA00022801"/>
    </source>
</evidence>
<evidence type="ECO:0000313" key="17">
    <source>
        <dbReference type="Proteomes" id="UP000035579"/>
    </source>
</evidence>
<evidence type="ECO:0000256" key="12">
    <source>
        <dbReference type="HAMAP-Rule" id="MF_01576"/>
    </source>
</evidence>
<comment type="caution">
    <text evidence="12">Lacks conserved residue(s) required for the propagation of feature annotation.</text>
</comment>
<dbReference type="SUPFAM" id="SSF53223">
    <property type="entry name" value="Aminoacid dehydrogenase-like, N-terminal domain"/>
    <property type="match status" value="1"/>
</dbReference>
<dbReference type="GO" id="GO:0009086">
    <property type="term" value="P:methionine biosynthetic process"/>
    <property type="evidence" value="ECO:0007669"/>
    <property type="project" value="UniProtKB-KW"/>
</dbReference>
<dbReference type="PROSITE" id="PS00767">
    <property type="entry name" value="THF_DHG_CYH_2"/>
    <property type="match status" value="1"/>
</dbReference>
<dbReference type="RefSeq" id="WP_047856798.1">
    <property type="nucleotide sequence ID" value="NZ_CP011509.1"/>
</dbReference>
<dbReference type="GO" id="GO:0035999">
    <property type="term" value="P:tetrahydrofolate interconversion"/>
    <property type="evidence" value="ECO:0007669"/>
    <property type="project" value="UniProtKB-UniRule"/>
</dbReference>
<evidence type="ECO:0000256" key="11">
    <source>
        <dbReference type="ARBA" id="ARBA00023268"/>
    </source>
</evidence>
<dbReference type="EMBL" id="QUMU01000008">
    <property type="protein sequence ID" value="REG28579.1"/>
    <property type="molecule type" value="Genomic_DNA"/>
</dbReference>
<dbReference type="CDD" id="cd01080">
    <property type="entry name" value="NAD_bind_m-THF_DH_Cyclohyd"/>
    <property type="match status" value="1"/>
</dbReference>
<dbReference type="GO" id="GO:0006164">
    <property type="term" value="P:purine nucleotide biosynthetic process"/>
    <property type="evidence" value="ECO:0007669"/>
    <property type="project" value="UniProtKB-KW"/>
</dbReference>
<dbReference type="Pfam" id="PF02882">
    <property type="entry name" value="THF_DHG_CYH_C"/>
    <property type="match status" value="1"/>
</dbReference>
<dbReference type="FunFam" id="3.40.50.10860:FF:000005">
    <property type="entry name" value="C-1-tetrahydrofolate synthase, cytoplasmic, putative"/>
    <property type="match status" value="1"/>
</dbReference>
<dbReference type="GO" id="GO:0005829">
    <property type="term" value="C:cytosol"/>
    <property type="evidence" value="ECO:0007669"/>
    <property type="project" value="TreeGrafter"/>
</dbReference>
<dbReference type="PANTHER" id="PTHR48099:SF5">
    <property type="entry name" value="C-1-TETRAHYDROFOLATE SYNTHASE, CYTOPLASMIC"/>
    <property type="match status" value="1"/>
</dbReference>
<evidence type="ECO:0000256" key="1">
    <source>
        <dbReference type="ARBA" id="ARBA00004777"/>
    </source>
</evidence>
<protein>
    <recommendedName>
        <fullName evidence="12">Bifunctional protein FolD</fullName>
    </recommendedName>
    <domain>
        <recommendedName>
            <fullName evidence="12">Methylenetetrahydrofolate dehydrogenase</fullName>
            <ecNumber evidence="12">1.5.1.5</ecNumber>
        </recommendedName>
    </domain>
    <domain>
        <recommendedName>
            <fullName evidence="12">Methenyltetrahydrofolate cyclohydrolase</fullName>
            <ecNumber evidence="12">3.5.4.9</ecNumber>
        </recommendedName>
    </domain>
</protein>